<gene>
    <name evidence="2" type="ORF">CLG85_18100</name>
</gene>
<name>A0A2A3JRQ6_9RHOB</name>
<sequence length="118" mass="12635">MASGASFVTEVAVLAGVTSAGFTGVRRRELLPRDEVDWLRVVVLRGVGLSMSGLLPSRIELPHPYHRTGTSGTLHPLLTVNLSQVALQCGIAPPKGLPPLPRRRDRRGESVAEFSPSS</sequence>
<protein>
    <submittedName>
        <fullName evidence="2">Uncharacterized protein</fullName>
    </submittedName>
</protein>
<dbReference type="AlphaFoldDB" id="A0A2A3JRQ6"/>
<organism evidence="2">
    <name type="scientific">Alloyangia mangrovi</name>
    <dbReference type="NCBI Taxonomy" id="1779329"/>
    <lineage>
        <taxon>Bacteria</taxon>
        <taxon>Pseudomonadati</taxon>
        <taxon>Pseudomonadota</taxon>
        <taxon>Alphaproteobacteria</taxon>
        <taxon>Rhodobacterales</taxon>
        <taxon>Roseobacteraceae</taxon>
        <taxon>Alloyangia</taxon>
    </lineage>
</organism>
<comment type="caution">
    <text evidence="2">The sequence shown here is derived from an EMBL/GenBank/DDBJ whole genome shotgun (WGS) entry which is preliminary data.</text>
</comment>
<accession>A0A2A3JRQ6</accession>
<evidence type="ECO:0000256" key="1">
    <source>
        <dbReference type="SAM" id="MobiDB-lite"/>
    </source>
</evidence>
<reference evidence="2" key="1">
    <citation type="submission" date="2017-09" db="EMBL/GenBank/DDBJ databases">
        <title>Yangia sp. SAOS 153D whole genome sequencing.</title>
        <authorList>
            <person name="Verma A."/>
            <person name="Krishnamurthi S."/>
        </authorList>
    </citation>
    <scope>NUCLEOTIDE SEQUENCE [LARGE SCALE GENOMIC DNA]</scope>
    <source>
        <strain evidence="2">SAOS 153D</strain>
    </source>
</reference>
<dbReference type="EMBL" id="NTHN01000316">
    <property type="protein sequence ID" value="PBD17812.1"/>
    <property type="molecule type" value="Genomic_DNA"/>
</dbReference>
<proteinExistence type="predicted"/>
<evidence type="ECO:0000313" key="2">
    <source>
        <dbReference type="EMBL" id="PBD17812.1"/>
    </source>
</evidence>
<feature type="region of interest" description="Disordered" evidence="1">
    <location>
        <begin position="93"/>
        <end position="118"/>
    </location>
</feature>